<dbReference type="EMBL" id="WMBB01000002">
    <property type="protein sequence ID" value="MTE12280.1"/>
    <property type="molecule type" value="Genomic_DNA"/>
</dbReference>
<organism evidence="1 2">
    <name type="scientific">Nocardia aurantiaca</name>
    <dbReference type="NCBI Taxonomy" id="2675850"/>
    <lineage>
        <taxon>Bacteria</taxon>
        <taxon>Bacillati</taxon>
        <taxon>Actinomycetota</taxon>
        <taxon>Actinomycetes</taxon>
        <taxon>Mycobacteriales</taxon>
        <taxon>Nocardiaceae</taxon>
        <taxon>Nocardia</taxon>
    </lineage>
</organism>
<dbReference type="RefSeq" id="WP_154786714.1">
    <property type="nucleotide sequence ID" value="NZ_WMBB01000002.1"/>
</dbReference>
<gene>
    <name evidence="1" type="ORF">GLP40_05710</name>
</gene>
<name>A0A6I3KUR3_9NOCA</name>
<evidence type="ECO:0000313" key="2">
    <source>
        <dbReference type="Proteomes" id="UP000432464"/>
    </source>
</evidence>
<evidence type="ECO:0000313" key="1">
    <source>
        <dbReference type="EMBL" id="MTE12280.1"/>
    </source>
</evidence>
<dbReference type="AlphaFoldDB" id="A0A6I3KUR3"/>
<reference evidence="1 2" key="1">
    <citation type="submission" date="2019-11" db="EMBL/GenBank/DDBJ databases">
        <title>Nocardia sp. nov. CT2-14 isolated from soil.</title>
        <authorList>
            <person name="Kanchanasin P."/>
            <person name="Tanasupawat S."/>
            <person name="Yuki M."/>
            <person name="Kudo T."/>
        </authorList>
    </citation>
    <scope>NUCLEOTIDE SEQUENCE [LARGE SCALE GENOMIC DNA]</scope>
    <source>
        <strain evidence="1 2">CT2-14</strain>
    </source>
</reference>
<dbReference type="Proteomes" id="UP000432464">
    <property type="component" value="Unassembled WGS sequence"/>
</dbReference>
<sequence length="95" mass="10118">MIPASIDFEREDLATAPAESGYRAESKTLFLWEVVPRRPTEQAVRATFETLATAPAGAVICYVRPDFLDGSNLDDCRLPAADSLPGKASGASSST</sequence>
<comment type="caution">
    <text evidence="1">The sequence shown here is derived from an EMBL/GenBank/DDBJ whole genome shotgun (WGS) entry which is preliminary data.</text>
</comment>
<dbReference type="InterPro" id="IPR029063">
    <property type="entry name" value="SAM-dependent_MTases_sf"/>
</dbReference>
<accession>A0A6I3KUR3</accession>
<keyword evidence="2" id="KW-1185">Reference proteome</keyword>
<dbReference type="Gene3D" id="3.40.50.150">
    <property type="entry name" value="Vaccinia Virus protein VP39"/>
    <property type="match status" value="1"/>
</dbReference>
<proteinExistence type="predicted"/>
<protein>
    <submittedName>
        <fullName evidence="1">Uncharacterized protein</fullName>
    </submittedName>
</protein>